<accession>A0A917A794</accession>
<reference evidence="2" key="1">
    <citation type="journal article" date="2019" name="Int. J. Syst. Evol. Microbiol.">
        <title>The Global Catalogue of Microorganisms (GCM) 10K type strain sequencing project: providing services to taxonomists for standard genome sequencing and annotation.</title>
        <authorList>
            <consortium name="The Broad Institute Genomics Platform"/>
            <consortium name="The Broad Institute Genome Sequencing Center for Infectious Disease"/>
            <person name="Wu L."/>
            <person name="Ma J."/>
        </authorList>
    </citation>
    <scope>NUCLEOTIDE SEQUENCE [LARGE SCALE GENOMIC DNA]</scope>
    <source>
        <strain evidence="2">CGMCC 1.12664</strain>
    </source>
</reference>
<protein>
    <recommendedName>
        <fullName evidence="3">Sulfotransferase family protein</fullName>
    </recommendedName>
</protein>
<organism evidence="1 2">
    <name type="scientific">Primorskyibacter flagellatus</name>
    <dbReference type="NCBI Taxonomy" id="1387277"/>
    <lineage>
        <taxon>Bacteria</taxon>
        <taxon>Pseudomonadati</taxon>
        <taxon>Pseudomonadota</taxon>
        <taxon>Alphaproteobacteria</taxon>
        <taxon>Rhodobacterales</taxon>
        <taxon>Roseobacteraceae</taxon>
        <taxon>Primorskyibacter</taxon>
    </lineage>
</organism>
<proteinExistence type="predicted"/>
<keyword evidence="2" id="KW-1185">Reference proteome</keyword>
<evidence type="ECO:0008006" key="3">
    <source>
        <dbReference type="Google" id="ProtNLM"/>
    </source>
</evidence>
<comment type="caution">
    <text evidence="1">The sequence shown here is derived from an EMBL/GenBank/DDBJ whole genome shotgun (WGS) entry which is preliminary data.</text>
</comment>
<dbReference type="Proteomes" id="UP000612855">
    <property type="component" value="Unassembled WGS sequence"/>
</dbReference>
<gene>
    <name evidence="1" type="ORF">GCM10011360_20850</name>
</gene>
<dbReference type="Pfam" id="PF13469">
    <property type="entry name" value="Sulfotransfer_3"/>
    <property type="match status" value="1"/>
</dbReference>
<evidence type="ECO:0000313" key="2">
    <source>
        <dbReference type="Proteomes" id="UP000612855"/>
    </source>
</evidence>
<dbReference type="InterPro" id="IPR027417">
    <property type="entry name" value="P-loop_NTPase"/>
</dbReference>
<dbReference type="EMBL" id="BMFJ01000001">
    <property type="protein sequence ID" value="GGE32823.1"/>
    <property type="molecule type" value="Genomic_DNA"/>
</dbReference>
<dbReference type="SUPFAM" id="SSF53756">
    <property type="entry name" value="UDP-Glycosyltransferase/glycogen phosphorylase"/>
    <property type="match status" value="1"/>
</dbReference>
<name>A0A917A794_9RHOB</name>
<sequence>MNGAPDRAPAQEAAAEDRSASVLAAAQDAFNEGRVSDAYALIRPLLDQPPPDAQGRSRLAYLQLGCALYYTGDLEEARRLNAALPTRHWRPLRYRLSLRLRDPATAKRLRMDPEVTEKERDDFRTTAGLHMLWARRYRTGFPLYAARHNAILFPRTVPGRLRHAPLPADPVQDEETIILEQGLGDVLFHLAHVRAEGRHEASHFVGLRKYGSIIRRYFPKARFTAHDALPDLPDPPRAHLVADFVGRGFARTGRVAAPVTFDTPLRHGGEPPVWGICWRGGSGQNRREERHIQLRLFLDLLPRDARFLALQFDLTEEERAILLADARCMIPLSDITEDPVQTIDMIRPLAGVISVDSANWHMAGLCNVPLLAIMNRTAHWFWGPEGRAESAYPSATTVAKETLRADRVQDWITATRDAFHARPVAARVEAREMSQKPVFVTGLPRSATSMTMRVLKAQGLWLGETIPGNPENPQGYFESRAMRDGIVKTLLAGMGADPLGVRSLPSWDVQPPCPSLNRQIAAVLKSEGYDGTAPWGFKDPKLTLLWPLFDRAFPDATWVIVRRDRNQVIDSLCRTSFMARHSTSPDYWAPFCAAYDHRLSLLERSGARVIGVDSGALSRGDLTQIGEVLEAAGLPFDPGRILAEVGARPDRVAAN</sequence>
<dbReference type="SUPFAM" id="SSF52540">
    <property type="entry name" value="P-loop containing nucleoside triphosphate hydrolases"/>
    <property type="match status" value="1"/>
</dbReference>
<evidence type="ECO:0000313" key="1">
    <source>
        <dbReference type="EMBL" id="GGE32823.1"/>
    </source>
</evidence>
<dbReference type="Gene3D" id="3.40.50.2000">
    <property type="entry name" value="Glycogen Phosphorylase B"/>
    <property type="match status" value="1"/>
</dbReference>
<dbReference type="Gene3D" id="3.40.50.300">
    <property type="entry name" value="P-loop containing nucleotide triphosphate hydrolases"/>
    <property type="match status" value="1"/>
</dbReference>
<dbReference type="RefSeq" id="WP_188477629.1">
    <property type="nucleotide sequence ID" value="NZ_BMFJ01000001.1"/>
</dbReference>
<dbReference type="AlphaFoldDB" id="A0A917A794"/>